<reference evidence="3 4" key="1">
    <citation type="submission" date="2021-01" db="EMBL/GenBank/DDBJ databases">
        <title>Cercospora kikuchii MAFF 305040 whole genome shotgun sequence.</title>
        <authorList>
            <person name="Kashiwa T."/>
            <person name="Suzuki T."/>
        </authorList>
    </citation>
    <scope>NUCLEOTIDE SEQUENCE [LARGE SCALE GENOMIC DNA]</scope>
    <source>
        <strain evidence="3 4">MAFF 305040</strain>
    </source>
</reference>
<name>A0A9P3CWN9_9PEZI</name>
<evidence type="ECO:0000313" key="4">
    <source>
        <dbReference type="Proteomes" id="UP000825890"/>
    </source>
</evidence>
<evidence type="ECO:0000259" key="1">
    <source>
        <dbReference type="Pfam" id="PF13622"/>
    </source>
</evidence>
<dbReference type="AlphaFoldDB" id="A0A9P3CWN9"/>
<evidence type="ECO:0008006" key="5">
    <source>
        <dbReference type="Google" id="ProtNLM"/>
    </source>
</evidence>
<dbReference type="GeneID" id="68294462"/>
<protein>
    <recommendedName>
        <fullName evidence="5">Thioesterase-like superfamily-domain-containing protein</fullName>
    </recommendedName>
</protein>
<dbReference type="InterPro" id="IPR049450">
    <property type="entry name" value="ACOT8-like_C"/>
</dbReference>
<comment type="caution">
    <text evidence="3">The sequence shown here is derived from an EMBL/GenBank/DDBJ whole genome shotgun (WGS) entry which is preliminary data.</text>
</comment>
<dbReference type="PANTHER" id="PTHR38110:SF1">
    <property type="entry name" value="THIOESTERASE DOMAIN-CONTAINING PROTEIN"/>
    <property type="match status" value="1"/>
</dbReference>
<dbReference type="EMBL" id="BOLY01000005">
    <property type="protein sequence ID" value="GIZ45733.1"/>
    <property type="molecule type" value="Genomic_DNA"/>
</dbReference>
<dbReference type="InterPro" id="IPR049449">
    <property type="entry name" value="TesB_ACOT8-like_N"/>
</dbReference>
<sequence length="374" mass="42335">MSQKASSKYVRRDGERGKELFTFEEVSRIDAVDSHTYRANVHPEFSYGTSAHGGFLLALIWKTITHHFSTTLSHLNQPNTFSLHNEFLRPCSTGVIELKIRDVRIGKTTSTIHITLSQGKSECCACYATNSGPLAIRNTISQDTGYRGQQSLPPIDFDAVLSQKDANWIRYDVGRDPQTPNHTLCNVIFVMPRHPPSPSLDPQNRRFTTQWITPRVPEEKWTTPMLGLLMDHSVPPLENFFPDAPHNAFSMPVRALRNEKDGLTSYDHPPWSSPRYYPTVSMTIEVKRQLPAEGVKWLCLRWAIKECVDGRFDIEAEIWDPEGNLVALGQSLWFVVDLRALQGTGKRVAEAEKKGIRREYGDESGKSKILSGKL</sequence>
<evidence type="ECO:0000259" key="2">
    <source>
        <dbReference type="Pfam" id="PF20789"/>
    </source>
</evidence>
<dbReference type="InterPro" id="IPR029069">
    <property type="entry name" value="HotDog_dom_sf"/>
</dbReference>
<dbReference type="Gene3D" id="2.40.160.210">
    <property type="entry name" value="Acyl-CoA thioesterase, double hotdog domain"/>
    <property type="match status" value="1"/>
</dbReference>
<dbReference type="InterPro" id="IPR052389">
    <property type="entry name" value="Sec_Metab_Biosynth-Assoc"/>
</dbReference>
<feature type="domain" description="Acyl-CoA thioesterase-like C-terminal" evidence="2">
    <location>
        <begin position="194"/>
        <end position="329"/>
    </location>
</feature>
<dbReference type="InterPro" id="IPR042171">
    <property type="entry name" value="Acyl-CoA_hotdog"/>
</dbReference>
<dbReference type="Pfam" id="PF13622">
    <property type="entry name" value="4HBT_3"/>
    <property type="match status" value="1"/>
</dbReference>
<dbReference type="RefSeq" id="XP_044660220.1">
    <property type="nucleotide sequence ID" value="XM_044804285.1"/>
</dbReference>
<dbReference type="SUPFAM" id="SSF54637">
    <property type="entry name" value="Thioesterase/thiol ester dehydrase-isomerase"/>
    <property type="match status" value="2"/>
</dbReference>
<dbReference type="OrthoDB" id="2532955at2759"/>
<dbReference type="CDD" id="cd03440">
    <property type="entry name" value="hot_dog"/>
    <property type="match status" value="1"/>
</dbReference>
<feature type="domain" description="Acyl-CoA thioesterase-like N-terminal HotDog" evidence="1">
    <location>
        <begin position="44"/>
        <end position="130"/>
    </location>
</feature>
<dbReference type="Pfam" id="PF20789">
    <property type="entry name" value="4HBT_3C"/>
    <property type="match status" value="1"/>
</dbReference>
<dbReference type="PANTHER" id="PTHR38110">
    <property type="entry name" value="CHROMOSOME 23, WHOLE GENOME SHOTGUN SEQUENCE"/>
    <property type="match status" value="1"/>
</dbReference>
<evidence type="ECO:0000313" key="3">
    <source>
        <dbReference type="EMBL" id="GIZ45733.1"/>
    </source>
</evidence>
<accession>A0A9P3CWN9</accession>
<dbReference type="Proteomes" id="UP000825890">
    <property type="component" value="Unassembled WGS sequence"/>
</dbReference>
<gene>
    <name evidence="3" type="ORF">CKM354_000888700</name>
</gene>
<proteinExistence type="predicted"/>
<keyword evidence="4" id="KW-1185">Reference proteome</keyword>
<organism evidence="3 4">
    <name type="scientific">Cercospora kikuchii</name>
    <dbReference type="NCBI Taxonomy" id="84275"/>
    <lineage>
        <taxon>Eukaryota</taxon>
        <taxon>Fungi</taxon>
        <taxon>Dikarya</taxon>
        <taxon>Ascomycota</taxon>
        <taxon>Pezizomycotina</taxon>
        <taxon>Dothideomycetes</taxon>
        <taxon>Dothideomycetidae</taxon>
        <taxon>Mycosphaerellales</taxon>
        <taxon>Mycosphaerellaceae</taxon>
        <taxon>Cercospora</taxon>
    </lineage>
</organism>